<dbReference type="InterPro" id="IPR001433">
    <property type="entry name" value="OxRdtase_FAD/NAD-bd"/>
</dbReference>
<dbReference type="PROSITE" id="PS51384">
    <property type="entry name" value="FAD_FR"/>
    <property type="match status" value="1"/>
</dbReference>
<keyword evidence="31" id="KW-1185">Reference proteome</keyword>
<dbReference type="Pfam" id="PF00111">
    <property type="entry name" value="Fer2"/>
    <property type="match status" value="1"/>
</dbReference>
<evidence type="ECO:0000259" key="29">
    <source>
        <dbReference type="PROSITE" id="PS51384"/>
    </source>
</evidence>
<evidence type="ECO:0000256" key="27">
    <source>
        <dbReference type="SAM" id="Phobius"/>
    </source>
</evidence>
<dbReference type="Gene3D" id="3.10.20.30">
    <property type="match status" value="1"/>
</dbReference>
<evidence type="ECO:0000256" key="12">
    <source>
        <dbReference type="ARBA" id="ARBA00022714"/>
    </source>
</evidence>
<dbReference type="GO" id="GO:0016655">
    <property type="term" value="F:oxidoreductase activity, acting on NAD(P)H, quinone or similar compound as acceptor"/>
    <property type="evidence" value="ECO:0007669"/>
    <property type="project" value="InterPro"/>
</dbReference>
<keyword evidence="20" id="KW-0406">Ion transport</keyword>
<dbReference type="EMBL" id="FNQO01000005">
    <property type="protein sequence ID" value="SEA46470.1"/>
    <property type="molecule type" value="Genomic_DNA"/>
</dbReference>
<evidence type="ECO:0000256" key="6">
    <source>
        <dbReference type="ARBA" id="ARBA00013099"/>
    </source>
</evidence>
<dbReference type="OrthoDB" id="9806195at2"/>
<dbReference type="STRING" id="658218.SAMN05216562_3246"/>
<keyword evidence="16" id="KW-0408">Iron</keyword>
<keyword evidence="21 30" id="KW-0830">Ubiquinone</keyword>
<dbReference type="GO" id="GO:0005886">
    <property type="term" value="C:plasma membrane"/>
    <property type="evidence" value="ECO:0007669"/>
    <property type="project" value="UniProtKB-SubCell"/>
</dbReference>
<keyword evidence="14" id="KW-0274">FAD</keyword>
<evidence type="ECO:0000313" key="30">
    <source>
        <dbReference type="EMBL" id="SEA46470.1"/>
    </source>
</evidence>
<comment type="cofactor">
    <cofactor evidence="1">
        <name>FAD</name>
        <dbReference type="ChEBI" id="CHEBI:57692"/>
    </cofactor>
</comment>
<feature type="transmembrane region" description="Helical" evidence="27">
    <location>
        <begin position="201"/>
        <end position="221"/>
    </location>
</feature>
<evidence type="ECO:0000256" key="2">
    <source>
        <dbReference type="ARBA" id="ARBA00002972"/>
    </source>
</evidence>
<evidence type="ECO:0000256" key="3">
    <source>
        <dbReference type="ARBA" id="ARBA00004533"/>
    </source>
</evidence>
<evidence type="ECO:0000256" key="11">
    <source>
        <dbReference type="ARBA" id="ARBA00022630"/>
    </source>
</evidence>
<evidence type="ECO:0000256" key="5">
    <source>
        <dbReference type="ARBA" id="ARBA00011309"/>
    </source>
</evidence>
<name>A0A1H4BEA8_9GAMM</name>
<keyword evidence="27" id="KW-0812">Transmembrane</keyword>
<dbReference type="GO" id="GO:0051537">
    <property type="term" value="F:2 iron, 2 sulfur cluster binding"/>
    <property type="evidence" value="ECO:0007669"/>
    <property type="project" value="UniProtKB-KW"/>
</dbReference>
<evidence type="ECO:0000256" key="7">
    <source>
        <dbReference type="ARBA" id="ARBA00019729"/>
    </source>
</evidence>
<evidence type="ECO:0000256" key="8">
    <source>
        <dbReference type="ARBA" id="ARBA00022448"/>
    </source>
</evidence>
<evidence type="ECO:0000256" key="9">
    <source>
        <dbReference type="ARBA" id="ARBA00022475"/>
    </source>
</evidence>
<evidence type="ECO:0000256" key="26">
    <source>
        <dbReference type="ARBA" id="ARBA00048891"/>
    </source>
</evidence>
<dbReference type="Gene3D" id="2.40.30.10">
    <property type="entry name" value="Translation factors"/>
    <property type="match status" value="1"/>
</dbReference>
<evidence type="ECO:0000313" key="31">
    <source>
        <dbReference type="Proteomes" id="UP000198658"/>
    </source>
</evidence>
<accession>A0A1H4BEA8</accession>
<evidence type="ECO:0000256" key="1">
    <source>
        <dbReference type="ARBA" id="ARBA00001974"/>
    </source>
</evidence>
<comment type="catalytic activity">
    <reaction evidence="26">
        <text>a ubiquinone + n Na(+)(in) + NADH + H(+) = a ubiquinol + n Na(+)(out) + NAD(+)</text>
        <dbReference type="Rhea" id="RHEA:47748"/>
        <dbReference type="Rhea" id="RHEA-COMP:9565"/>
        <dbReference type="Rhea" id="RHEA-COMP:9566"/>
        <dbReference type="ChEBI" id="CHEBI:15378"/>
        <dbReference type="ChEBI" id="CHEBI:16389"/>
        <dbReference type="ChEBI" id="CHEBI:17976"/>
        <dbReference type="ChEBI" id="CHEBI:29101"/>
        <dbReference type="ChEBI" id="CHEBI:57540"/>
        <dbReference type="ChEBI" id="CHEBI:57945"/>
        <dbReference type="EC" id="7.2.1.1"/>
    </reaction>
</comment>
<keyword evidence="22 27" id="KW-0472">Membrane</keyword>
<keyword evidence="18" id="KW-0520">NAD</keyword>
<comment type="subunit">
    <text evidence="5">Composed of six subunits; NqrA, NqrB, NqrC, NqrD, NqrE and NqrF.</text>
</comment>
<dbReference type="InterPro" id="IPR001041">
    <property type="entry name" value="2Fe-2S_ferredoxin-type"/>
</dbReference>
<dbReference type="InterPro" id="IPR017938">
    <property type="entry name" value="Riboflavin_synthase-like_b-brl"/>
</dbReference>
<dbReference type="SUPFAM" id="SSF52343">
    <property type="entry name" value="Ferredoxin reductase-like, C-terminal NADP-linked domain"/>
    <property type="match status" value="1"/>
</dbReference>
<dbReference type="InterPro" id="IPR001709">
    <property type="entry name" value="Flavoprot_Pyr_Nucl_cyt_Rdtase"/>
</dbReference>
<dbReference type="InterPro" id="IPR017927">
    <property type="entry name" value="FAD-bd_FR_type"/>
</dbReference>
<comment type="subcellular location">
    <subcellularLocation>
        <location evidence="3">Cell inner membrane</location>
    </subcellularLocation>
</comment>
<keyword evidence="19" id="KW-0915">Sodium</keyword>
<evidence type="ECO:0000259" key="28">
    <source>
        <dbReference type="PROSITE" id="PS51085"/>
    </source>
</evidence>
<feature type="domain" description="2Fe-2S ferredoxin-type" evidence="28">
    <location>
        <begin position="240"/>
        <end position="334"/>
    </location>
</feature>
<feature type="domain" description="FAD-binding FR-type" evidence="29">
    <location>
        <begin position="337"/>
        <end position="487"/>
    </location>
</feature>
<dbReference type="EC" id="7.2.1.1" evidence="6"/>
<dbReference type="NCBIfam" id="TIGR01941">
    <property type="entry name" value="nqrF"/>
    <property type="match status" value="1"/>
</dbReference>
<evidence type="ECO:0000256" key="22">
    <source>
        <dbReference type="ARBA" id="ARBA00023136"/>
    </source>
</evidence>
<keyword evidence="17" id="KW-0411">Iron-sulfur</keyword>
<keyword evidence="23" id="KW-0739">Sodium transport</keyword>
<keyword evidence="12" id="KW-0001">2Fe-2S</keyword>
<dbReference type="PRINTS" id="PR00371">
    <property type="entry name" value="FPNCR"/>
</dbReference>
<evidence type="ECO:0000256" key="15">
    <source>
        <dbReference type="ARBA" id="ARBA00022967"/>
    </source>
</evidence>
<evidence type="ECO:0000256" key="21">
    <source>
        <dbReference type="ARBA" id="ARBA00023075"/>
    </source>
</evidence>
<evidence type="ECO:0000256" key="20">
    <source>
        <dbReference type="ARBA" id="ARBA00023065"/>
    </source>
</evidence>
<comment type="similarity">
    <text evidence="4">Belongs to the NqrF family.</text>
</comment>
<evidence type="ECO:0000256" key="17">
    <source>
        <dbReference type="ARBA" id="ARBA00023014"/>
    </source>
</evidence>
<evidence type="ECO:0000256" key="10">
    <source>
        <dbReference type="ARBA" id="ARBA00022519"/>
    </source>
</evidence>
<dbReference type="Gene3D" id="3.40.50.80">
    <property type="entry name" value="Nucleotide-binding domain of ferredoxin-NADP reductase (FNR) module"/>
    <property type="match status" value="1"/>
</dbReference>
<dbReference type="Proteomes" id="UP000198658">
    <property type="component" value="Unassembled WGS sequence"/>
</dbReference>
<dbReference type="AlphaFoldDB" id="A0A1H4BEA8"/>
<evidence type="ECO:0000256" key="4">
    <source>
        <dbReference type="ARBA" id="ARBA00005570"/>
    </source>
</evidence>
<dbReference type="InterPro" id="IPR010205">
    <property type="entry name" value="NqrF"/>
</dbReference>
<dbReference type="SUPFAM" id="SSF63380">
    <property type="entry name" value="Riboflavin synthase domain-like"/>
    <property type="match status" value="1"/>
</dbReference>
<keyword evidence="13" id="KW-0479">Metal-binding</keyword>
<dbReference type="SUPFAM" id="SSF54292">
    <property type="entry name" value="2Fe-2S ferredoxin-like"/>
    <property type="match status" value="1"/>
</dbReference>
<dbReference type="GO" id="GO:0006814">
    <property type="term" value="P:sodium ion transport"/>
    <property type="evidence" value="ECO:0007669"/>
    <property type="project" value="UniProtKB-KW"/>
</dbReference>
<gene>
    <name evidence="30" type="ORF">SAMN05216562_3246</name>
</gene>
<evidence type="ECO:0000256" key="25">
    <source>
        <dbReference type="ARBA" id="ARBA00030787"/>
    </source>
</evidence>
<keyword evidence="8" id="KW-0813">Transport</keyword>
<keyword evidence="15" id="KW-1278">Translocase</keyword>
<keyword evidence="11" id="KW-0285">Flavoprotein</keyword>
<keyword evidence="10" id="KW-0997">Cell inner membrane</keyword>
<organism evidence="30 31">
    <name type="scientific">Microbulbifer marinus</name>
    <dbReference type="NCBI Taxonomy" id="658218"/>
    <lineage>
        <taxon>Bacteria</taxon>
        <taxon>Pseudomonadati</taxon>
        <taxon>Pseudomonadota</taxon>
        <taxon>Gammaproteobacteria</taxon>
        <taxon>Cellvibrionales</taxon>
        <taxon>Microbulbiferaceae</taxon>
        <taxon>Microbulbifer</taxon>
    </lineage>
</organism>
<dbReference type="Pfam" id="PF00175">
    <property type="entry name" value="NAD_binding_1"/>
    <property type="match status" value="1"/>
</dbReference>
<keyword evidence="27" id="KW-1133">Transmembrane helix</keyword>
<evidence type="ECO:0000256" key="16">
    <source>
        <dbReference type="ARBA" id="ARBA00023004"/>
    </source>
</evidence>
<comment type="function">
    <text evidence="2">NQR complex catalyzes the reduction of ubiquinone-1 to ubiquinol by two successive reactions, coupled with the transport of Na(+) ions from the cytoplasm to the periplasm. The first step is catalyzed by NqrF, which accepts electrons from NADH and reduces ubiquinone-1 to ubisemiquinone by a one-electron transfer pathway.</text>
</comment>
<dbReference type="PANTHER" id="PTHR43644">
    <property type="entry name" value="NA(+)-TRANSLOCATING NADH-QUINONE REDUCTASE SUBUNIT"/>
    <property type="match status" value="1"/>
</dbReference>
<evidence type="ECO:0000256" key="13">
    <source>
        <dbReference type="ARBA" id="ARBA00022723"/>
    </source>
</evidence>
<evidence type="ECO:0000256" key="18">
    <source>
        <dbReference type="ARBA" id="ARBA00023027"/>
    </source>
</evidence>
<dbReference type="RefSeq" id="WP_091391047.1">
    <property type="nucleotide sequence ID" value="NZ_FNQO01000005.1"/>
</dbReference>
<evidence type="ECO:0000256" key="23">
    <source>
        <dbReference type="ARBA" id="ARBA00023201"/>
    </source>
</evidence>
<proteinExistence type="inferred from homology"/>
<dbReference type="GO" id="GO:0046872">
    <property type="term" value="F:metal ion binding"/>
    <property type="evidence" value="ECO:0007669"/>
    <property type="project" value="UniProtKB-KW"/>
</dbReference>
<evidence type="ECO:0000256" key="24">
    <source>
        <dbReference type="ARBA" id="ARBA00030032"/>
    </source>
</evidence>
<sequence>MNFVKVAHKWLSLVIGLQLALWLASGLAFNLLDSSVVSGRHLAASPATAELSTADVTVGHDAIARLYAPGSVVDIRLQPGLEHPVYRVQTQDGIELRDAQSGAPLVIDSTRAAAIAARDYAGDDQLIGEPVRLDAANMEARRHQGPMWRVDVADEFATSLYISAQDGRVLERRNDSWRLFDIFWMLHIMDYTERQDFNNPFVIAFGLGALLMSLSGCLLLFTSFSRHDFNLVAKLRRSHVAVQLFDSNANPINQLALASGSNLFDGLAANGVQLPSNCGGGGSCGLCQVRMETDAPVSASEKALLSRTELAAGYRLACQQRAADATRLTLDDSLLQAGQHTAEVVGTRFLTPFIKEIHLRLPDTAGFDFRAGSFVQVEVPPHRLQLADLPVDTDFRADWRQWRLAAPAEHLEPVRRSYSMANAPGESMANAPVEAMSGNCIVLNVRIQPPPQDNGAVPGGVGSSYMFNLQPGDQLKVSGPFGNFHAADTDREMVIIGGGAGMAPLRSIIVDQLRNRGSDRKISFWYGARSLREVFYADEFHQLATEHSNFCWRLGLSEPRAEDNWSGASGFISDIVAEQYLRDHPQIGNCEFYLCGPPPMLKACIAMLTQLGVTEDRIAFDDFGC</sequence>
<evidence type="ECO:0000256" key="19">
    <source>
        <dbReference type="ARBA" id="ARBA00023053"/>
    </source>
</evidence>
<dbReference type="InterPro" id="IPR039261">
    <property type="entry name" value="FNR_nucleotide-bd"/>
</dbReference>
<dbReference type="InterPro" id="IPR012675">
    <property type="entry name" value="Beta-grasp_dom_sf"/>
</dbReference>
<evidence type="ECO:0000256" key="14">
    <source>
        <dbReference type="ARBA" id="ARBA00022827"/>
    </source>
</evidence>
<dbReference type="CDD" id="cd06188">
    <property type="entry name" value="NADH_quinone_reductase"/>
    <property type="match status" value="1"/>
</dbReference>
<dbReference type="PROSITE" id="PS51085">
    <property type="entry name" value="2FE2S_FER_2"/>
    <property type="match status" value="1"/>
</dbReference>
<dbReference type="PANTHER" id="PTHR43644:SF1">
    <property type="entry name" value="NAD(P)H-FLAVIN REDUCTASE"/>
    <property type="match status" value="1"/>
</dbReference>
<dbReference type="InterPro" id="IPR036010">
    <property type="entry name" value="2Fe-2S_ferredoxin-like_sf"/>
</dbReference>
<keyword evidence="9" id="KW-1003">Cell membrane</keyword>
<reference evidence="31" key="1">
    <citation type="submission" date="2016-10" db="EMBL/GenBank/DDBJ databases">
        <authorList>
            <person name="Varghese N."/>
            <person name="Submissions S."/>
        </authorList>
    </citation>
    <scope>NUCLEOTIDE SEQUENCE [LARGE SCALE GENOMIC DNA]</scope>
    <source>
        <strain evidence="31">CGMCC 1.10657</strain>
    </source>
</reference>
<protein>
    <recommendedName>
        <fullName evidence="7">Na(+)-translocating NADH-quinone reductase subunit F</fullName>
        <ecNumber evidence="6">7.2.1.1</ecNumber>
    </recommendedName>
    <alternativeName>
        <fullName evidence="25">NQR complex subunit F</fullName>
    </alternativeName>
    <alternativeName>
        <fullName evidence="24">NQR-1 subunit F</fullName>
    </alternativeName>
</protein>